<keyword evidence="2" id="KW-1185">Reference proteome</keyword>
<dbReference type="AlphaFoldDB" id="A0AAN6TGB0"/>
<protein>
    <submittedName>
        <fullName evidence="1">Uncharacterized protein</fullName>
    </submittedName>
</protein>
<dbReference type="EMBL" id="MU853338">
    <property type="protein sequence ID" value="KAK4113899.1"/>
    <property type="molecule type" value="Genomic_DNA"/>
</dbReference>
<dbReference type="GeneID" id="89934393"/>
<accession>A0AAN6TGB0</accession>
<dbReference type="Proteomes" id="UP001302812">
    <property type="component" value="Unassembled WGS sequence"/>
</dbReference>
<proteinExistence type="predicted"/>
<sequence>MSGKTKAKVCLHREKGRAGVTGAQLMRGIGYTAHPGLRGFSRVTVRARWPIKGDPRPRVWPGPQQVLHSDERRQPGMCGKRTDEARIKADCSQGQCLTDGIAVFVHLQPAKRALTRSEGWHAPSIDLPNLRQKLKTLAISNLNSMGVIIRSKLWGGRETMDCSSTLQPSWLCGSRAVRQAKTVQSGANRQPLPYSDSCCNIARSTFSGASFQASSRRLSFYCGCIAIVRLSKQ</sequence>
<reference evidence="1" key="2">
    <citation type="submission" date="2023-05" db="EMBL/GenBank/DDBJ databases">
        <authorList>
            <consortium name="Lawrence Berkeley National Laboratory"/>
            <person name="Steindorff A."/>
            <person name="Hensen N."/>
            <person name="Bonometti L."/>
            <person name="Westerberg I."/>
            <person name="Brannstrom I.O."/>
            <person name="Guillou S."/>
            <person name="Cros-Aarteil S."/>
            <person name="Calhoun S."/>
            <person name="Haridas S."/>
            <person name="Kuo A."/>
            <person name="Mondo S."/>
            <person name="Pangilinan J."/>
            <person name="Riley R."/>
            <person name="Labutti K."/>
            <person name="Andreopoulos B."/>
            <person name="Lipzen A."/>
            <person name="Chen C."/>
            <person name="Yanf M."/>
            <person name="Daum C."/>
            <person name="Ng V."/>
            <person name="Clum A."/>
            <person name="Ohm R."/>
            <person name="Martin F."/>
            <person name="Silar P."/>
            <person name="Natvig D."/>
            <person name="Lalanne C."/>
            <person name="Gautier V."/>
            <person name="Ament-Velasquez S.L."/>
            <person name="Kruys A."/>
            <person name="Hutchinson M.I."/>
            <person name="Powell A.J."/>
            <person name="Barry K."/>
            <person name="Miller A.N."/>
            <person name="Grigoriev I.V."/>
            <person name="Debuchy R."/>
            <person name="Gladieux P."/>
            <person name="Thoren M.H."/>
            <person name="Johannesson H."/>
        </authorList>
    </citation>
    <scope>NUCLEOTIDE SEQUENCE</scope>
    <source>
        <strain evidence="1">CBS 508.74</strain>
    </source>
</reference>
<evidence type="ECO:0000313" key="1">
    <source>
        <dbReference type="EMBL" id="KAK4113899.1"/>
    </source>
</evidence>
<dbReference type="RefSeq" id="XP_064671469.1">
    <property type="nucleotide sequence ID" value="XM_064810268.1"/>
</dbReference>
<gene>
    <name evidence="1" type="ORF">N656DRAFT_605517</name>
</gene>
<name>A0AAN6TGB0_9PEZI</name>
<organism evidence="1 2">
    <name type="scientific">Canariomyces notabilis</name>
    <dbReference type="NCBI Taxonomy" id="2074819"/>
    <lineage>
        <taxon>Eukaryota</taxon>
        <taxon>Fungi</taxon>
        <taxon>Dikarya</taxon>
        <taxon>Ascomycota</taxon>
        <taxon>Pezizomycotina</taxon>
        <taxon>Sordariomycetes</taxon>
        <taxon>Sordariomycetidae</taxon>
        <taxon>Sordariales</taxon>
        <taxon>Chaetomiaceae</taxon>
        <taxon>Canariomyces</taxon>
    </lineage>
</organism>
<comment type="caution">
    <text evidence="1">The sequence shown here is derived from an EMBL/GenBank/DDBJ whole genome shotgun (WGS) entry which is preliminary data.</text>
</comment>
<reference evidence="1" key="1">
    <citation type="journal article" date="2023" name="Mol. Phylogenet. Evol.">
        <title>Genome-scale phylogeny and comparative genomics of the fungal order Sordariales.</title>
        <authorList>
            <person name="Hensen N."/>
            <person name="Bonometti L."/>
            <person name="Westerberg I."/>
            <person name="Brannstrom I.O."/>
            <person name="Guillou S."/>
            <person name="Cros-Aarteil S."/>
            <person name="Calhoun S."/>
            <person name="Haridas S."/>
            <person name="Kuo A."/>
            <person name="Mondo S."/>
            <person name="Pangilinan J."/>
            <person name="Riley R."/>
            <person name="LaButti K."/>
            <person name="Andreopoulos B."/>
            <person name="Lipzen A."/>
            <person name="Chen C."/>
            <person name="Yan M."/>
            <person name="Daum C."/>
            <person name="Ng V."/>
            <person name="Clum A."/>
            <person name="Steindorff A."/>
            <person name="Ohm R.A."/>
            <person name="Martin F."/>
            <person name="Silar P."/>
            <person name="Natvig D.O."/>
            <person name="Lalanne C."/>
            <person name="Gautier V."/>
            <person name="Ament-Velasquez S.L."/>
            <person name="Kruys A."/>
            <person name="Hutchinson M.I."/>
            <person name="Powell A.J."/>
            <person name="Barry K."/>
            <person name="Miller A.N."/>
            <person name="Grigoriev I.V."/>
            <person name="Debuchy R."/>
            <person name="Gladieux P."/>
            <person name="Hiltunen Thoren M."/>
            <person name="Johannesson H."/>
        </authorList>
    </citation>
    <scope>NUCLEOTIDE SEQUENCE</scope>
    <source>
        <strain evidence="1">CBS 508.74</strain>
    </source>
</reference>
<evidence type="ECO:0000313" key="2">
    <source>
        <dbReference type="Proteomes" id="UP001302812"/>
    </source>
</evidence>